<evidence type="ECO:0000313" key="8">
    <source>
        <dbReference type="Proteomes" id="UP000094389"/>
    </source>
</evidence>
<proteinExistence type="predicted"/>
<feature type="coiled-coil region" evidence="2">
    <location>
        <begin position="326"/>
        <end position="382"/>
    </location>
</feature>
<gene>
    <name evidence="5" type="ORF">BN1211_1808</name>
    <name evidence="6" type="ORF">CYBJADRAFT_161164</name>
</gene>
<evidence type="ECO:0000313" key="7">
    <source>
        <dbReference type="Proteomes" id="UP000038830"/>
    </source>
</evidence>
<dbReference type="AlphaFoldDB" id="A0A0H5C1F2"/>
<dbReference type="Gene3D" id="3.10.20.90">
    <property type="entry name" value="Phosphatidylinositol 3-kinase Catalytic Subunit, Chain A, domain 1"/>
    <property type="match status" value="1"/>
</dbReference>
<dbReference type="InterPro" id="IPR029071">
    <property type="entry name" value="Ubiquitin-like_domsf"/>
</dbReference>
<evidence type="ECO:0000256" key="1">
    <source>
        <dbReference type="ARBA" id="ARBA00023054"/>
    </source>
</evidence>
<keyword evidence="8" id="KW-1185">Reference proteome</keyword>
<evidence type="ECO:0000313" key="6">
    <source>
        <dbReference type="EMBL" id="ODV74663.1"/>
    </source>
</evidence>
<dbReference type="PANTHER" id="PTHR23322">
    <property type="entry name" value="FAS-ASSOCIATED PROTEIN"/>
    <property type="match status" value="1"/>
</dbReference>
<dbReference type="GO" id="GO:0036503">
    <property type="term" value="P:ERAD pathway"/>
    <property type="evidence" value="ECO:0007669"/>
    <property type="project" value="TreeGrafter"/>
</dbReference>
<evidence type="ECO:0000259" key="4">
    <source>
        <dbReference type="PROSITE" id="PS50033"/>
    </source>
</evidence>
<dbReference type="EMBL" id="KV453927">
    <property type="protein sequence ID" value="ODV74663.1"/>
    <property type="molecule type" value="Genomic_DNA"/>
</dbReference>
<protein>
    <submittedName>
        <fullName evidence="6">UBX-domain-containing protein</fullName>
    </submittedName>
</protein>
<feature type="transmembrane region" description="Helical" evidence="3">
    <location>
        <begin position="140"/>
        <end position="162"/>
    </location>
</feature>
<dbReference type="Gene3D" id="1.10.8.10">
    <property type="entry name" value="DNA helicase RuvA subunit, C-terminal domain"/>
    <property type="match status" value="1"/>
</dbReference>
<dbReference type="InterPro" id="IPR050730">
    <property type="entry name" value="UBX_domain-protein"/>
</dbReference>
<dbReference type="CDD" id="cd14273">
    <property type="entry name" value="UBA_TAP-C_like"/>
    <property type="match status" value="1"/>
</dbReference>
<dbReference type="Pfam" id="PF14555">
    <property type="entry name" value="UBA_4"/>
    <property type="match status" value="1"/>
</dbReference>
<dbReference type="EMBL" id="CDQK01000002">
    <property type="protein sequence ID" value="CEP21670.1"/>
    <property type="molecule type" value="Genomic_DNA"/>
</dbReference>
<dbReference type="PROSITE" id="PS50033">
    <property type="entry name" value="UBX"/>
    <property type="match status" value="1"/>
</dbReference>
<dbReference type="PANTHER" id="PTHR23322:SF1">
    <property type="entry name" value="FAS-ASSOCIATED FACTOR 2"/>
    <property type="match status" value="1"/>
</dbReference>
<accession>A0A1E4S5D4</accession>
<evidence type="ECO:0000313" key="5">
    <source>
        <dbReference type="EMBL" id="CEP21670.1"/>
    </source>
</evidence>
<keyword evidence="3" id="KW-0812">Transmembrane</keyword>
<feature type="domain" description="UBX" evidence="4">
    <location>
        <begin position="405"/>
        <end position="484"/>
    </location>
</feature>
<dbReference type="SMART" id="SM00166">
    <property type="entry name" value="UBX"/>
    <property type="match status" value="1"/>
</dbReference>
<dbReference type="SUPFAM" id="SSF54236">
    <property type="entry name" value="Ubiquitin-like"/>
    <property type="match status" value="1"/>
</dbReference>
<organism evidence="5 7">
    <name type="scientific">Cyberlindnera jadinii (strain ATCC 18201 / CBS 1600 / BCRC 20928 / JCM 3617 / NBRC 0987 / NRRL Y-1542)</name>
    <name type="common">Torula yeast</name>
    <name type="synonym">Candida utilis</name>
    <dbReference type="NCBI Taxonomy" id="983966"/>
    <lineage>
        <taxon>Eukaryota</taxon>
        <taxon>Fungi</taxon>
        <taxon>Dikarya</taxon>
        <taxon>Ascomycota</taxon>
        <taxon>Saccharomycotina</taxon>
        <taxon>Saccharomycetes</taxon>
        <taxon>Phaffomycetales</taxon>
        <taxon>Phaffomycetaceae</taxon>
        <taxon>Cyberlindnera</taxon>
    </lineage>
</organism>
<sequence>MVDLAPAEREKLDEFQVITSFPEDQYDKVVRLLRNNYWNLEVALSKYFDGMLEEEAAREPFIEPPDQYAQPGHQREHIVNDIDVAALEQLINGNGELPNRAMLLPQLPIVRPISNRWRSNTGLNQHVDYLGLQTITQSPLLFILLLIPRTLTLLFTGLAYLFNLLFPPSPDQVPLRPTSKGFNAMAHFRELTHEECPVELYKGDFNEAFEEAKQESRFILLVVIGSNDKSTQFLKRTFNNDHVVNILKEERCLVYVSHAEESQGNEIARCFKVRALPSVFLLGNVASGPHLISSMSLLAKVPTRSTDSFLNKLKFEVEKYKPELTMKRLEQEELRHSRMIRELQDKAYEESLIADKIKKSQKEEEENLKAQQEQVAQWLKEQELKWLCKVHSKFNDENDELNSFEKGQYATIRFKMPHGAQVIQKFSKEHTLKDIYSFVALKNHMANGDRSFLDQDKDVDPAYNHKFDFELISPFPRYVVPLDDTPVKEVQQLWPNGSLLIEFASDDDDDDDD</sequence>
<dbReference type="SMART" id="SM00594">
    <property type="entry name" value="UAS"/>
    <property type="match status" value="1"/>
</dbReference>
<keyword evidence="3" id="KW-1133">Transmembrane helix</keyword>
<dbReference type="OrthoDB" id="1026733at2759"/>
<dbReference type="GO" id="GO:0043130">
    <property type="term" value="F:ubiquitin binding"/>
    <property type="evidence" value="ECO:0007669"/>
    <property type="project" value="TreeGrafter"/>
</dbReference>
<reference evidence="5" key="1">
    <citation type="submission" date="2014-12" db="EMBL/GenBank/DDBJ databases">
        <authorList>
            <person name="Jaenicke S."/>
        </authorList>
    </citation>
    <scope>NUCLEOTIDE SEQUENCE [LARGE SCALE GENOMIC DNA]</scope>
    <source>
        <strain evidence="5">CBS1600</strain>
    </source>
</reference>
<reference evidence="6 8" key="3">
    <citation type="journal article" date="2016" name="Proc. Natl. Acad. Sci. U.S.A.">
        <title>Comparative genomics of biotechnologically important yeasts.</title>
        <authorList>
            <person name="Riley R."/>
            <person name="Haridas S."/>
            <person name="Wolfe K.H."/>
            <person name="Lopes M.R."/>
            <person name="Hittinger C.T."/>
            <person name="Goeker M."/>
            <person name="Salamov A.A."/>
            <person name="Wisecaver J.H."/>
            <person name="Long T.M."/>
            <person name="Calvey C.H."/>
            <person name="Aerts A.L."/>
            <person name="Barry K.W."/>
            <person name="Choi C."/>
            <person name="Clum A."/>
            <person name="Coughlan A.Y."/>
            <person name="Deshpande S."/>
            <person name="Douglass A.P."/>
            <person name="Hanson S.J."/>
            <person name="Klenk H.-P."/>
            <person name="LaButti K.M."/>
            <person name="Lapidus A."/>
            <person name="Lindquist E.A."/>
            <person name="Lipzen A.M."/>
            <person name="Meier-Kolthoff J.P."/>
            <person name="Ohm R.A."/>
            <person name="Otillar R.P."/>
            <person name="Pangilinan J.L."/>
            <person name="Peng Y."/>
            <person name="Rokas A."/>
            <person name="Rosa C.A."/>
            <person name="Scheuner C."/>
            <person name="Sibirny A.A."/>
            <person name="Slot J.C."/>
            <person name="Stielow J.B."/>
            <person name="Sun H."/>
            <person name="Kurtzman C.P."/>
            <person name="Blackwell M."/>
            <person name="Grigoriev I.V."/>
            <person name="Jeffries T.W."/>
        </authorList>
    </citation>
    <scope>NUCLEOTIDE SEQUENCE [LARGE SCALE GENOMIC DNA]</scope>
    <source>
        <strain evidence="8">ATCC 18201 / CBS 1600 / BCRC 20928 / JCM 3617 / NBRC 0987 / NRRL Y-1542</strain>
        <strain evidence="6">NRRL Y-1542</strain>
    </source>
</reference>
<dbReference type="SUPFAM" id="SSF52833">
    <property type="entry name" value="Thioredoxin-like"/>
    <property type="match status" value="1"/>
</dbReference>
<dbReference type="GO" id="GO:0005783">
    <property type="term" value="C:endoplasmic reticulum"/>
    <property type="evidence" value="ECO:0007669"/>
    <property type="project" value="TreeGrafter"/>
</dbReference>
<dbReference type="Gene3D" id="3.40.30.10">
    <property type="entry name" value="Glutaredoxin"/>
    <property type="match status" value="1"/>
</dbReference>
<name>A0A0H5C1F2_CYBJN</name>
<dbReference type="InterPro" id="IPR036249">
    <property type="entry name" value="Thioredoxin-like_sf"/>
</dbReference>
<dbReference type="InterPro" id="IPR001012">
    <property type="entry name" value="UBX_dom"/>
</dbReference>
<keyword evidence="1 2" id="KW-0175">Coiled coil</keyword>
<reference evidence="7" key="2">
    <citation type="journal article" date="2015" name="J. Biotechnol.">
        <title>The structure of the Cyberlindnera jadinii genome and its relation to Candida utilis analyzed by the occurrence of single nucleotide polymorphisms.</title>
        <authorList>
            <person name="Rupp O."/>
            <person name="Brinkrolf K."/>
            <person name="Buerth C."/>
            <person name="Kunigo M."/>
            <person name="Schneider J."/>
            <person name="Jaenicke S."/>
            <person name="Goesmann A."/>
            <person name="Puehler A."/>
            <person name="Jaeger K.-E."/>
            <person name="Ernst J.F."/>
        </authorList>
    </citation>
    <scope>NUCLEOTIDE SEQUENCE [LARGE SCALE GENOMIC DNA]</scope>
    <source>
        <strain evidence="7">ATCC 18201 / CBS 1600 / BCRC 20928 / JCM 3617 / NBRC 0987 / NRRL Y-1542</strain>
    </source>
</reference>
<evidence type="ECO:0000256" key="2">
    <source>
        <dbReference type="SAM" id="Coils"/>
    </source>
</evidence>
<dbReference type="Pfam" id="PF00789">
    <property type="entry name" value="UBX"/>
    <property type="match status" value="1"/>
</dbReference>
<dbReference type="OMA" id="FYMFIEL"/>
<dbReference type="STRING" id="983966.A0A0H5C1F2"/>
<accession>A0A0H5C1F2</accession>
<keyword evidence="3" id="KW-0472">Membrane</keyword>
<evidence type="ECO:0000256" key="3">
    <source>
        <dbReference type="SAM" id="Phobius"/>
    </source>
</evidence>
<dbReference type="CDD" id="cd01767">
    <property type="entry name" value="UBX"/>
    <property type="match status" value="1"/>
</dbReference>
<dbReference type="Proteomes" id="UP000094389">
    <property type="component" value="Unassembled WGS sequence"/>
</dbReference>
<dbReference type="InterPro" id="IPR006577">
    <property type="entry name" value="UAS"/>
</dbReference>
<dbReference type="Proteomes" id="UP000038830">
    <property type="component" value="Unassembled WGS sequence"/>
</dbReference>